<protein>
    <submittedName>
        <fullName evidence="1">Uncharacterized protein</fullName>
    </submittedName>
</protein>
<reference evidence="1" key="1">
    <citation type="submission" date="2020-09" db="EMBL/GenBank/DDBJ databases">
        <title>Genome-Enabled Discovery of Anthraquinone Biosynthesis in Senna tora.</title>
        <authorList>
            <person name="Kang S.-H."/>
            <person name="Pandey R.P."/>
            <person name="Lee C.-M."/>
            <person name="Sim J.-S."/>
            <person name="Jeong J.-T."/>
            <person name="Choi B.-S."/>
            <person name="Jung M."/>
            <person name="Ginzburg D."/>
            <person name="Zhao K."/>
            <person name="Won S.Y."/>
            <person name="Oh T.-J."/>
            <person name="Yu Y."/>
            <person name="Kim N.-H."/>
            <person name="Lee O.R."/>
            <person name="Lee T.-H."/>
            <person name="Bashyal P."/>
            <person name="Kim T.-S."/>
            <person name="Lee W.-H."/>
            <person name="Kawkins C."/>
            <person name="Kim C.-K."/>
            <person name="Kim J.S."/>
            <person name="Ahn B.O."/>
            <person name="Rhee S.Y."/>
            <person name="Sohng J.K."/>
        </authorList>
    </citation>
    <scope>NUCLEOTIDE SEQUENCE</scope>
    <source>
        <tissue evidence="1">Leaf</tissue>
    </source>
</reference>
<evidence type="ECO:0000313" key="2">
    <source>
        <dbReference type="Proteomes" id="UP000634136"/>
    </source>
</evidence>
<evidence type="ECO:0000313" key="1">
    <source>
        <dbReference type="EMBL" id="KAF7814765.1"/>
    </source>
</evidence>
<accession>A0A834T3A0</accession>
<name>A0A834T3A0_9FABA</name>
<keyword evidence="2" id="KW-1185">Reference proteome</keyword>
<dbReference type="AlphaFoldDB" id="A0A834T3A0"/>
<comment type="caution">
    <text evidence="1">The sequence shown here is derived from an EMBL/GenBank/DDBJ whole genome shotgun (WGS) entry which is preliminary data.</text>
</comment>
<dbReference type="EMBL" id="JAAIUW010000009">
    <property type="protein sequence ID" value="KAF7814765.1"/>
    <property type="molecule type" value="Genomic_DNA"/>
</dbReference>
<dbReference type="Proteomes" id="UP000634136">
    <property type="component" value="Unassembled WGS sequence"/>
</dbReference>
<organism evidence="1 2">
    <name type="scientific">Senna tora</name>
    <dbReference type="NCBI Taxonomy" id="362788"/>
    <lineage>
        <taxon>Eukaryota</taxon>
        <taxon>Viridiplantae</taxon>
        <taxon>Streptophyta</taxon>
        <taxon>Embryophyta</taxon>
        <taxon>Tracheophyta</taxon>
        <taxon>Spermatophyta</taxon>
        <taxon>Magnoliopsida</taxon>
        <taxon>eudicotyledons</taxon>
        <taxon>Gunneridae</taxon>
        <taxon>Pentapetalae</taxon>
        <taxon>rosids</taxon>
        <taxon>fabids</taxon>
        <taxon>Fabales</taxon>
        <taxon>Fabaceae</taxon>
        <taxon>Caesalpinioideae</taxon>
        <taxon>Cassia clade</taxon>
        <taxon>Senna</taxon>
    </lineage>
</organism>
<proteinExistence type="predicted"/>
<sequence>MSSEAKLIPGLEREERKPLLERDETMVSRVSLSVDETFLSRFALGSLAGTHPFSHLLRGIVPTLAAIPNDQESGQAGGRDGVNE</sequence>
<gene>
    <name evidence="1" type="ORF">G2W53_028734</name>
</gene>